<comment type="caution">
    <text evidence="2">The sequence shown here is derived from an EMBL/GenBank/DDBJ whole genome shotgun (WGS) entry which is preliminary data.</text>
</comment>
<evidence type="ECO:0000313" key="3">
    <source>
        <dbReference type="Proteomes" id="UP000004386"/>
    </source>
</evidence>
<dbReference type="InterPro" id="IPR029058">
    <property type="entry name" value="AB_hydrolase_fold"/>
</dbReference>
<organism evidence="2 3">
    <name type="scientific">Brucella intermedia LMG 3301</name>
    <dbReference type="NCBI Taxonomy" id="641118"/>
    <lineage>
        <taxon>Bacteria</taxon>
        <taxon>Pseudomonadati</taxon>
        <taxon>Pseudomonadota</taxon>
        <taxon>Alphaproteobacteria</taxon>
        <taxon>Hyphomicrobiales</taxon>
        <taxon>Brucellaceae</taxon>
        <taxon>Brucella/Ochrobactrum group</taxon>
        <taxon>Brucella</taxon>
    </lineage>
</organism>
<name>C4WF93_9HYPH</name>
<sequence length="323" mass="35659">MHGIKSDGEMTFKTIHHLPVADKSELPFRTVRAAMPRAVVQLCHGLAEHSARYERFAFALAAAGYDVYIHDHRGHGTNIGAHAPRGMFAQKQGHIVAIEDVRALNRHIHEKHPGLPVVLFGHSMGGLITLNYVLDHADTVDAAAVWNANFDGGVQSAAALALLYMERMLKGSDVPSSILPKMTFRAWGRSIKGHRTLFDWLSHDAAEVDAYIADPLCGFDASVALWIDIFRMIRRGADDHNFSKVPRDMPFNLVGGAEDPATANGAAVQRLGERMRKMGFKRVDCTILPGTRHESLNETNRDQVMQNFLDWLAEALPSPALTS</sequence>
<dbReference type="ESTHER" id="9rhiz-c4wf93">
    <property type="family name" value="Monoglyceridelipase_lysophospholip"/>
</dbReference>
<dbReference type="Pfam" id="PF12146">
    <property type="entry name" value="Hydrolase_4"/>
    <property type="match status" value="1"/>
</dbReference>
<dbReference type="EMBL" id="ACQA01000001">
    <property type="protein sequence ID" value="EEQ96170.1"/>
    <property type="molecule type" value="Genomic_DNA"/>
</dbReference>
<evidence type="ECO:0000313" key="2">
    <source>
        <dbReference type="EMBL" id="EEQ96170.1"/>
    </source>
</evidence>
<gene>
    <name evidence="2" type="ORF">OINT_1001589</name>
</gene>
<dbReference type="HOGENOM" id="CLU_026209_1_0_5"/>
<evidence type="ECO:0000259" key="1">
    <source>
        <dbReference type="Pfam" id="PF12146"/>
    </source>
</evidence>
<protein>
    <submittedName>
        <fullName evidence="2">Lysophospholipase L2</fullName>
    </submittedName>
</protein>
<dbReference type="Proteomes" id="UP000004386">
    <property type="component" value="Unassembled WGS sequence"/>
</dbReference>
<accession>C4WF93</accession>
<proteinExistence type="predicted"/>
<dbReference type="PANTHER" id="PTHR11614">
    <property type="entry name" value="PHOSPHOLIPASE-RELATED"/>
    <property type="match status" value="1"/>
</dbReference>
<feature type="domain" description="Serine aminopeptidase S33" evidence="1">
    <location>
        <begin position="36"/>
        <end position="300"/>
    </location>
</feature>
<reference evidence="2 3" key="1">
    <citation type="submission" date="2009-05" db="EMBL/GenBank/DDBJ databases">
        <authorList>
            <person name="Setubal J.C."/>
            <person name="Boyle S."/>
            <person name="Crasta O.R."/>
            <person name="Gillespie J.J."/>
            <person name="Kenyon R.W."/>
            <person name="Lu J."/>
            <person name="Mane S."/>
            <person name="Nagrani S."/>
            <person name="Shallom J.M."/>
            <person name="Shallom S."/>
            <person name="Shukla M."/>
            <person name="Snyder E.E."/>
            <person name="Sobral B.W."/>
            <person name="Wattam A.R."/>
            <person name="Will R."/>
            <person name="Williams K."/>
            <person name="Yoo H."/>
            <person name="Munk C."/>
            <person name="Tapia R."/>
            <person name="Green L."/>
            <person name="Rogers Y."/>
            <person name="Detter J.C."/>
            <person name="Bruce D."/>
            <person name="Brettin T.S."/>
            <person name="Tsolis R."/>
        </authorList>
    </citation>
    <scope>NUCLEOTIDE SEQUENCE [LARGE SCALE GENOMIC DNA]</scope>
    <source>
        <strain evidence="2 3">LMG 3301</strain>
    </source>
</reference>
<dbReference type="AlphaFoldDB" id="C4WF93"/>
<dbReference type="Gene3D" id="3.40.50.1820">
    <property type="entry name" value="alpha/beta hydrolase"/>
    <property type="match status" value="1"/>
</dbReference>
<dbReference type="InterPro" id="IPR051044">
    <property type="entry name" value="MAG_DAG_Lipase"/>
</dbReference>
<dbReference type="SUPFAM" id="SSF53474">
    <property type="entry name" value="alpha/beta-Hydrolases"/>
    <property type="match status" value="1"/>
</dbReference>
<dbReference type="InterPro" id="IPR022742">
    <property type="entry name" value="Hydrolase_4"/>
</dbReference>